<keyword evidence="3" id="KW-1185">Reference proteome</keyword>
<dbReference type="AlphaFoldDB" id="B4QUQ0"/>
<dbReference type="OrthoDB" id="8194914at2759"/>
<feature type="compositionally biased region" description="Low complexity" evidence="1">
    <location>
        <begin position="44"/>
        <end position="53"/>
    </location>
</feature>
<dbReference type="OMA" id="THCSITS"/>
<accession>B4QUQ0</accession>
<name>B4QUQ0_DROSI</name>
<dbReference type="Proteomes" id="UP000000304">
    <property type="component" value="Chromosome 3R"/>
</dbReference>
<evidence type="ECO:0000256" key="1">
    <source>
        <dbReference type="SAM" id="MobiDB-lite"/>
    </source>
</evidence>
<feature type="region of interest" description="Disordered" evidence="1">
    <location>
        <begin position="29"/>
        <end position="115"/>
    </location>
</feature>
<sequence>MVYESGFTTRRTYSSRPVTTSYAVTTPRLDLCTDRPGSHRSRASSDYSYTSKSSVEKSSYDSSNPHSYRPERSTYTSTVEKTSRSGPGGSYNYSTERTSTTGAGPGGYSYSSTTSGNLPGGTKYRHFSYHVYPSVEKVTRVSIWFSSLSPTSLVIHLSMVYYSFLLTYITHCSITSITSSSLEKQTRLVISPLIIVLFSL</sequence>
<evidence type="ECO:0000313" key="3">
    <source>
        <dbReference type="Proteomes" id="UP000000304"/>
    </source>
</evidence>
<dbReference type="EMBL" id="CM000364">
    <property type="protein sequence ID" value="EDX13457.1"/>
    <property type="molecule type" value="Genomic_DNA"/>
</dbReference>
<evidence type="ECO:0000313" key="2">
    <source>
        <dbReference type="EMBL" id="EDX13457.1"/>
    </source>
</evidence>
<feature type="compositionally biased region" description="Low complexity" evidence="1">
    <location>
        <begin position="98"/>
        <end position="115"/>
    </location>
</feature>
<dbReference type="STRING" id="7240.B4QUQ0"/>
<gene>
    <name evidence="2" type="primary">Dsim\GD20704</name>
    <name evidence="2" type="ORF">Dsim_GD20704</name>
</gene>
<dbReference type="HOGENOM" id="CLU_1367523_0_0_1"/>
<reference evidence="2 3" key="1">
    <citation type="journal article" date="2007" name="Nature">
        <title>Evolution of genes and genomes on the Drosophila phylogeny.</title>
        <authorList>
            <consortium name="Drosophila 12 Genomes Consortium"/>
            <person name="Clark A.G."/>
            <person name="Eisen M.B."/>
            <person name="Smith D.R."/>
            <person name="Bergman C.M."/>
            <person name="Oliver B."/>
            <person name="Markow T.A."/>
            <person name="Kaufman T.C."/>
            <person name="Kellis M."/>
            <person name="Gelbart W."/>
            <person name="Iyer V.N."/>
            <person name="Pollard D.A."/>
            <person name="Sackton T.B."/>
            <person name="Larracuente A.M."/>
            <person name="Singh N.D."/>
            <person name="Abad J.P."/>
            <person name="Abt D.N."/>
            <person name="Adryan B."/>
            <person name="Aguade M."/>
            <person name="Akashi H."/>
            <person name="Anderson W.W."/>
            <person name="Aquadro C.F."/>
            <person name="Ardell D.H."/>
            <person name="Arguello R."/>
            <person name="Artieri C.G."/>
            <person name="Barbash D.A."/>
            <person name="Barker D."/>
            <person name="Barsanti P."/>
            <person name="Batterham P."/>
            <person name="Batzoglou S."/>
            <person name="Begun D."/>
            <person name="Bhutkar A."/>
            <person name="Blanco E."/>
            <person name="Bosak S.A."/>
            <person name="Bradley R.K."/>
            <person name="Brand A.D."/>
            <person name="Brent M.R."/>
            <person name="Brooks A.N."/>
            <person name="Brown R.H."/>
            <person name="Butlin R.K."/>
            <person name="Caggese C."/>
            <person name="Calvi B.R."/>
            <person name="Bernardo de Carvalho A."/>
            <person name="Caspi A."/>
            <person name="Castrezana S."/>
            <person name="Celniker S.E."/>
            <person name="Chang J.L."/>
            <person name="Chapple C."/>
            <person name="Chatterji S."/>
            <person name="Chinwalla A."/>
            <person name="Civetta A."/>
            <person name="Clifton S.W."/>
            <person name="Comeron J.M."/>
            <person name="Costello J.C."/>
            <person name="Coyne J.A."/>
            <person name="Daub J."/>
            <person name="David R.G."/>
            <person name="Delcher A.L."/>
            <person name="Delehaunty K."/>
            <person name="Do C.B."/>
            <person name="Ebling H."/>
            <person name="Edwards K."/>
            <person name="Eickbush T."/>
            <person name="Evans J.D."/>
            <person name="Filipski A."/>
            <person name="Findeiss S."/>
            <person name="Freyhult E."/>
            <person name="Fulton L."/>
            <person name="Fulton R."/>
            <person name="Garcia A.C."/>
            <person name="Gardiner A."/>
            <person name="Garfield D.A."/>
            <person name="Garvin B.E."/>
            <person name="Gibson G."/>
            <person name="Gilbert D."/>
            <person name="Gnerre S."/>
            <person name="Godfrey J."/>
            <person name="Good R."/>
            <person name="Gotea V."/>
            <person name="Gravely B."/>
            <person name="Greenberg A.J."/>
            <person name="Griffiths-Jones S."/>
            <person name="Gross S."/>
            <person name="Guigo R."/>
            <person name="Gustafson E.A."/>
            <person name="Haerty W."/>
            <person name="Hahn M.W."/>
            <person name="Halligan D.L."/>
            <person name="Halpern A.L."/>
            <person name="Halter G.M."/>
            <person name="Han M.V."/>
            <person name="Heger A."/>
            <person name="Hillier L."/>
            <person name="Hinrichs A.S."/>
            <person name="Holmes I."/>
            <person name="Hoskins R.A."/>
            <person name="Hubisz M.J."/>
            <person name="Hultmark D."/>
            <person name="Huntley M.A."/>
            <person name="Jaffe D.B."/>
            <person name="Jagadeeshan S."/>
            <person name="Jeck W.R."/>
            <person name="Johnson J."/>
            <person name="Jones C.D."/>
            <person name="Jordan W.C."/>
            <person name="Karpen G.H."/>
            <person name="Kataoka E."/>
            <person name="Keightley P.D."/>
            <person name="Kheradpour P."/>
            <person name="Kirkness E.F."/>
            <person name="Koerich L.B."/>
            <person name="Kristiansen K."/>
            <person name="Kudrna D."/>
            <person name="Kulathinal R.J."/>
            <person name="Kumar S."/>
            <person name="Kwok R."/>
            <person name="Lander E."/>
            <person name="Langley C.H."/>
            <person name="Lapoint R."/>
            <person name="Lazzaro B.P."/>
            <person name="Lee S.J."/>
            <person name="Levesque L."/>
            <person name="Li R."/>
            <person name="Lin C.F."/>
            <person name="Lin M.F."/>
            <person name="Lindblad-Toh K."/>
            <person name="Llopart A."/>
            <person name="Long M."/>
            <person name="Low L."/>
            <person name="Lozovsky E."/>
            <person name="Lu J."/>
            <person name="Luo M."/>
            <person name="Machado C.A."/>
            <person name="Makalowski W."/>
            <person name="Marzo M."/>
            <person name="Matsuda M."/>
            <person name="Matzkin L."/>
            <person name="McAllister B."/>
            <person name="McBride C.S."/>
            <person name="McKernan B."/>
            <person name="McKernan K."/>
            <person name="Mendez-Lago M."/>
            <person name="Minx P."/>
            <person name="Mollenhauer M.U."/>
            <person name="Montooth K."/>
            <person name="Mount S.M."/>
            <person name="Mu X."/>
            <person name="Myers E."/>
            <person name="Negre B."/>
            <person name="Newfeld S."/>
            <person name="Nielsen R."/>
            <person name="Noor M.A."/>
            <person name="O'Grady P."/>
            <person name="Pachter L."/>
            <person name="Papaceit M."/>
            <person name="Parisi M.J."/>
            <person name="Parisi M."/>
            <person name="Parts L."/>
            <person name="Pedersen J.S."/>
            <person name="Pesole G."/>
            <person name="Phillippy A.M."/>
            <person name="Ponting C.P."/>
            <person name="Pop M."/>
            <person name="Porcelli D."/>
            <person name="Powell J.R."/>
            <person name="Prohaska S."/>
            <person name="Pruitt K."/>
            <person name="Puig M."/>
            <person name="Quesneville H."/>
            <person name="Ram K.R."/>
            <person name="Rand D."/>
            <person name="Rasmussen M.D."/>
            <person name="Reed L.K."/>
            <person name="Reenan R."/>
            <person name="Reily A."/>
            <person name="Remington K.A."/>
            <person name="Rieger T.T."/>
            <person name="Ritchie M.G."/>
            <person name="Robin C."/>
            <person name="Rogers Y.H."/>
            <person name="Rohde C."/>
            <person name="Rozas J."/>
            <person name="Rubenfield M.J."/>
            <person name="Ruiz A."/>
            <person name="Russo S."/>
            <person name="Salzberg S.L."/>
            <person name="Sanchez-Gracia A."/>
            <person name="Saranga D.J."/>
            <person name="Sato H."/>
            <person name="Schaeffer S.W."/>
            <person name="Schatz M.C."/>
            <person name="Schlenke T."/>
            <person name="Schwartz R."/>
            <person name="Segarra C."/>
            <person name="Singh R.S."/>
            <person name="Sirot L."/>
            <person name="Sirota M."/>
            <person name="Sisneros N.B."/>
            <person name="Smith C.D."/>
            <person name="Smith T.F."/>
            <person name="Spieth J."/>
            <person name="Stage D.E."/>
            <person name="Stark A."/>
            <person name="Stephan W."/>
            <person name="Strausberg R.L."/>
            <person name="Strempel S."/>
            <person name="Sturgill D."/>
            <person name="Sutton G."/>
            <person name="Sutton G.G."/>
            <person name="Tao W."/>
            <person name="Teichmann S."/>
            <person name="Tobari Y.N."/>
            <person name="Tomimura Y."/>
            <person name="Tsolas J.M."/>
            <person name="Valente V.L."/>
            <person name="Venter E."/>
            <person name="Venter J.C."/>
            <person name="Vicario S."/>
            <person name="Vieira F.G."/>
            <person name="Vilella A.J."/>
            <person name="Villasante A."/>
            <person name="Walenz B."/>
            <person name="Wang J."/>
            <person name="Wasserman M."/>
            <person name="Watts T."/>
            <person name="Wilson D."/>
            <person name="Wilson R.K."/>
            <person name="Wing R.A."/>
            <person name="Wolfner M.F."/>
            <person name="Wong A."/>
            <person name="Wong G.K."/>
            <person name="Wu C.I."/>
            <person name="Wu G."/>
            <person name="Yamamoto D."/>
            <person name="Yang H.P."/>
            <person name="Yang S.P."/>
            <person name="Yorke J.A."/>
            <person name="Yoshida K."/>
            <person name="Zdobnov E."/>
            <person name="Zhang P."/>
            <person name="Zhang Y."/>
            <person name="Zimin A.V."/>
            <person name="Baldwin J."/>
            <person name="Abdouelleil A."/>
            <person name="Abdulkadir J."/>
            <person name="Abebe A."/>
            <person name="Abera B."/>
            <person name="Abreu J."/>
            <person name="Acer S.C."/>
            <person name="Aftuck L."/>
            <person name="Alexander A."/>
            <person name="An P."/>
            <person name="Anderson E."/>
            <person name="Anderson S."/>
            <person name="Arachi H."/>
            <person name="Azer M."/>
            <person name="Bachantsang P."/>
            <person name="Barry A."/>
            <person name="Bayul T."/>
            <person name="Berlin A."/>
            <person name="Bessette D."/>
            <person name="Bloom T."/>
            <person name="Blye J."/>
            <person name="Boguslavskiy L."/>
            <person name="Bonnet C."/>
            <person name="Boukhgalter B."/>
            <person name="Bourzgui I."/>
            <person name="Brown A."/>
            <person name="Cahill P."/>
            <person name="Channer S."/>
            <person name="Cheshatsang Y."/>
            <person name="Chuda L."/>
            <person name="Citroen M."/>
            <person name="Collymore A."/>
            <person name="Cooke P."/>
            <person name="Costello M."/>
            <person name="D'Aco K."/>
            <person name="Daza R."/>
            <person name="De Haan G."/>
            <person name="DeGray S."/>
            <person name="DeMaso C."/>
            <person name="Dhargay N."/>
            <person name="Dooley K."/>
            <person name="Dooley E."/>
            <person name="Doricent M."/>
            <person name="Dorje P."/>
            <person name="Dorjee K."/>
            <person name="Dupes A."/>
            <person name="Elong R."/>
            <person name="Falk J."/>
            <person name="Farina A."/>
            <person name="Faro S."/>
            <person name="Ferguson D."/>
            <person name="Fisher S."/>
            <person name="Foley C.D."/>
            <person name="Franke A."/>
            <person name="Friedrich D."/>
            <person name="Gadbois L."/>
            <person name="Gearin G."/>
            <person name="Gearin C.R."/>
            <person name="Giannoukos G."/>
            <person name="Goode T."/>
            <person name="Graham J."/>
            <person name="Grandbois E."/>
            <person name="Grewal S."/>
            <person name="Gyaltsen K."/>
            <person name="Hafez N."/>
            <person name="Hagos B."/>
            <person name="Hall J."/>
            <person name="Henson C."/>
            <person name="Hollinger A."/>
            <person name="Honan T."/>
            <person name="Huard M.D."/>
            <person name="Hughes L."/>
            <person name="Hurhula B."/>
            <person name="Husby M.E."/>
            <person name="Kamat A."/>
            <person name="Kanga B."/>
            <person name="Kashin S."/>
            <person name="Khazanovich D."/>
            <person name="Kisner P."/>
            <person name="Lance K."/>
            <person name="Lara M."/>
            <person name="Lee W."/>
            <person name="Lennon N."/>
            <person name="Letendre F."/>
            <person name="LeVine R."/>
            <person name="Lipovsky A."/>
            <person name="Liu X."/>
            <person name="Liu J."/>
            <person name="Liu S."/>
            <person name="Lokyitsang T."/>
            <person name="Lokyitsang Y."/>
            <person name="Lubonja R."/>
            <person name="Lui A."/>
            <person name="MacDonald P."/>
            <person name="Magnisalis V."/>
            <person name="Maru K."/>
            <person name="Matthews C."/>
            <person name="McCusker W."/>
            <person name="McDonough S."/>
            <person name="Mehta T."/>
            <person name="Meldrim J."/>
            <person name="Meneus L."/>
            <person name="Mihai O."/>
            <person name="Mihalev A."/>
            <person name="Mihova T."/>
            <person name="Mittelman R."/>
            <person name="Mlenga V."/>
            <person name="Montmayeur A."/>
            <person name="Mulrain L."/>
            <person name="Navidi A."/>
            <person name="Naylor J."/>
            <person name="Negash T."/>
            <person name="Nguyen T."/>
            <person name="Nguyen N."/>
            <person name="Nicol R."/>
            <person name="Norbu C."/>
            <person name="Norbu N."/>
            <person name="Novod N."/>
            <person name="O'Neill B."/>
            <person name="Osman S."/>
            <person name="Markiewicz E."/>
            <person name="Oyono O.L."/>
            <person name="Patti C."/>
            <person name="Phunkhang P."/>
            <person name="Pierre F."/>
            <person name="Priest M."/>
            <person name="Raghuraman S."/>
            <person name="Rege F."/>
            <person name="Reyes R."/>
            <person name="Rise C."/>
            <person name="Rogov P."/>
            <person name="Ross K."/>
            <person name="Ryan E."/>
            <person name="Settipalli S."/>
            <person name="Shea T."/>
            <person name="Sherpa N."/>
            <person name="Shi L."/>
            <person name="Shih D."/>
            <person name="Sparrow T."/>
            <person name="Spaulding J."/>
            <person name="Stalker J."/>
            <person name="Stange-Thomann N."/>
            <person name="Stavropoulos S."/>
            <person name="Stone C."/>
            <person name="Strader C."/>
            <person name="Tesfaye S."/>
            <person name="Thomson T."/>
            <person name="Thoulutsang Y."/>
            <person name="Thoulutsang D."/>
            <person name="Topham K."/>
            <person name="Topping I."/>
            <person name="Tsamla T."/>
            <person name="Vassiliev H."/>
            <person name="Vo A."/>
            <person name="Wangchuk T."/>
            <person name="Wangdi T."/>
            <person name="Weiand M."/>
            <person name="Wilkinson J."/>
            <person name="Wilson A."/>
            <person name="Yadav S."/>
            <person name="Young G."/>
            <person name="Yu Q."/>
            <person name="Zembek L."/>
            <person name="Zhong D."/>
            <person name="Zimmer A."/>
            <person name="Zwirko Z."/>
            <person name="Jaffe D.B."/>
            <person name="Alvarez P."/>
            <person name="Brockman W."/>
            <person name="Butler J."/>
            <person name="Chin C."/>
            <person name="Gnerre S."/>
            <person name="Grabherr M."/>
            <person name="Kleber M."/>
            <person name="Mauceli E."/>
            <person name="MacCallum I."/>
        </authorList>
    </citation>
    <scope>NUCLEOTIDE SEQUENCE [LARGE SCALE GENOMIC DNA]</scope>
    <source>
        <strain evidence="3">white501</strain>
    </source>
</reference>
<dbReference type="Bgee" id="FBgn0192170">
    <property type="expression patterns" value="Expressed in adult organism and 3 other cell types or tissues"/>
</dbReference>
<organism evidence="2 3">
    <name type="scientific">Drosophila simulans</name>
    <name type="common">Fruit fly</name>
    <dbReference type="NCBI Taxonomy" id="7240"/>
    <lineage>
        <taxon>Eukaryota</taxon>
        <taxon>Metazoa</taxon>
        <taxon>Ecdysozoa</taxon>
        <taxon>Arthropoda</taxon>
        <taxon>Hexapoda</taxon>
        <taxon>Insecta</taxon>
        <taxon>Pterygota</taxon>
        <taxon>Neoptera</taxon>
        <taxon>Endopterygota</taxon>
        <taxon>Diptera</taxon>
        <taxon>Brachycera</taxon>
        <taxon>Muscomorpha</taxon>
        <taxon>Ephydroidea</taxon>
        <taxon>Drosophilidae</taxon>
        <taxon>Drosophila</taxon>
        <taxon>Sophophora</taxon>
    </lineage>
</organism>
<protein>
    <submittedName>
        <fullName evidence="2">GD20704</fullName>
    </submittedName>
</protein>
<proteinExistence type="predicted"/>